<feature type="compositionally biased region" description="Low complexity" evidence="1">
    <location>
        <begin position="181"/>
        <end position="190"/>
    </location>
</feature>
<dbReference type="InterPro" id="IPR022244">
    <property type="entry name" value="DUF3769"/>
</dbReference>
<dbReference type="OrthoDB" id="441598at2"/>
<evidence type="ECO:0000313" key="3">
    <source>
        <dbReference type="Proteomes" id="UP000218418"/>
    </source>
</evidence>
<name>A0A1Z4LSE0_9CYAN</name>
<gene>
    <name evidence="2" type="ORF">NIES267_36230</name>
</gene>
<feature type="compositionally biased region" description="Polar residues" evidence="1">
    <location>
        <begin position="47"/>
        <end position="63"/>
    </location>
</feature>
<organism evidence="2 3">
    <name type="scientific">Calothrix parasitica NIES-267</name>
    <dbReference type="NCBI Taxonomy" id="1973488"/>
    <lineage>
        <taxon>Bacteria</taxon>
        <taxon>Bacillati</taxon>
        <taxon>Cyanobacteriota</taxon>
        <taxon>Cyanophyceae</taxon>
        <taxon>Nostocales</taxon>
        <taxon>Calotrichaceae</taxon>
        <taxon>Calothrix</taxon>
    </lineage>
</organism>
<keyword evidence="3" id="KW-1185">Reference proteome</keyword>
<dbReference type="Proteomes" id="UP000218418">
    <property type="component" value="Chromosome"/>
</dbReference>
<dbReference type="PANTHER" id="PTHR30189:SF1">
    <property type="entry name" value="LPS-ASSEMBLY PROTEIN LPTD"/>
    <property type="match status" value="1"/>
</dbReference>
<accession>A0A1Z4LSE0</accession>
<dbReference type="EMBL" id="AP018227">
    <property type="protein sequence ID" value="BAY84127.1"/>
    <property type="molecule type" value="Genomic_DNA"/>
</dbReference>
<dbReference type="Pfam" id="PF12600">
    <property type="entry name" value="DUF3769"/>
    <property type="match status" value="1"/>
</dbReference>
<protein>
    <recommendedName>
        <fullName evidence="4">Organic solvent tolerance protein OstA</fullName>
    </recommendedName>
</protein>
<dbReference type="GO" id="GO:1990351">
    <property type="term" value="C:transporter complex"/>
    <property type="evidence" value="ECO:0007669"/>
    <property type="project" value="TreeGrafter"/>
</dbReference>
<feature type="region of interest" description="Disordered" evidence="1">
    <location>
        <begin position="24"/>
        <end position="65"/>
    </location>
</feature>
<feature type="region of interest" description="Disordered" evidence="1">
    <location>
        <begin position="116"/>
        <end position="207"/>
    </location>
</feature>
<sequence>MLHPVLPPEIPNVVESQPVADVNQDNSIALSPKSSAVQKSVEREETSSPAKSFLNQNKNISKTSEPETILPIEFSPTTVANNPAPSTDKFIVSYPSKDKKLSSESLEHFKAASFTEGKAKPATNNGNRVNRKLTEKSQKLANQKKPAGETRKQNPTKIEFYSQNTNSTKAPATIEFKSRSQKQAQQQTIPIPQPRQPSTPSQTTDTRRVIEILADRQIYDENRRVVTAEGNVIVRFDGSVVDADSLQVNIDNLVAVGEGNVAVTRGEQVLRGNRFTYNFIQDTGDLEGGSGEVNIAQAQQDLSFDSPNVAPGGVPRRPLSDRVRRNQPLTGVSSPGGIDFELGGGRASNLPSSSQAQAGGEVRRVRFQAARVDFYPRGWEAKDVTITNDPFSPPELELRADSVTLNQISPRADKLRLKKPRLVFDRGLTLGIPGYTRTIDRTQRDATPAPISIGFDGDERGGLFFERSFSVLNTSQTSWKVTPQFFAQQAVQNNNGNFSDLFGLKSSLDATLSPRSDIRARTSLTSLNSSTFEDNLRASVRYNYLLGNTANPYRATLEYSYRDRLYNGSLGFQTVQSSFGGVIISPDIPLGKTGLNLRYQAGAQQINANTDRLDLLDVGRTNNRVDLGRLQASATIGGGINLWQGKPLPATKNGGLRYTANPVVPYIQAYGSVTGTGSFYSNGDNQNTLIGTIGLQGQFGNFSKKAFDYTGFNVSYSQGTNDGLSPFLFDRYVDQKVLSAGITQQLYGPFRLGFQTTINLDTNESTSTDYVLEYSRRTYGISLRYNPVLELGGISFRISDFNWSGGTDPFSDSPGGVKPVVGGVEQ</sequence>
<evidence type="ECO:0008006" key="4">
    <source>
        <dbReference type="Google" id="ProtNLM"/>
    </source>
</evidence>
<dbReference type="PANTHER" id="PTHR30189">
    <property type="entry name" value="LPS-ASSEMBLY PROTEIN"/>
    <property type="match status" value="1"/>
</dbReference>
<feature type="compositionally biased region" description="Polar residues" evidence="1">
    <location>
        <begin position="153"/>
        <end position="170"/>
    </location>
</feature>
<evidence type="ECO:0000313" key="2">
    <source>
        <dbReference type="EMBL" id="BAY84127.1"/>
    </source>
</evidence>
<proteinExistence type="predicted"/>
<dbReference type="GO" id="GO:0009279">
    <property type="term" value="C:cell outer membrane"/>
    <property type="evidence" value="ECO:0007669"/>
    <property type="project" value="TreeGrafter"/>
</dbReference>
<reference evidence="2 3" key="1">
    <citation type="submission" date="2017-06" db="EMBL/GenBank/DDBJ databases">
        <title>Genome sequencing of cyanobaciteial culture collection at National Institute for Environmental Studies (NIES).</title>
        <authorList>
            <person name="Hirose Y."/>
            <person name="Shimura Y."/>
            <person name="Fujisawa T."/>
            <person name="Nakamura Y."/>
            <person name="Kawachi M."/>
        </authorList>
    </citation>
    <scope>NUCLEOTIDE SEQUENCE [LARGE SCALE GENOMIC DNA]</scope>
    <source>
        <strain evidence="2 3">NIES-267</strain>
    </source>
</reference>
<dbReference type="Gene3D" id="2.60.450.10">
    <property type="entry name" value="Lipopolysaccharide (LPS) transport protein A like domain"/>
    <property type="match status" value="1"/>
</dbReference>
<dbReference type="InterPro" id="IPR050218">
    <property type="entry name" value="LptD"/>
</dbReference>
<evidence type="ECO:0000256" key="1">
    <source>
        <dbReference type="SAM" id="MobiDB-lite"/>
    </source>
</evidence>
<dbReference type="AlphaFoldDB" id="A0A1Z4LSE0"/>
<feature type="region of interest" description="Disordered" evidence="1">
    <location>
        <begin position="304"/>
        <end position="362"/>
    </location>
</feature>
<feature type="compositionally biased region" description="Polar residues" evidence="1">
    <location>
        <begin position="24"/>
        <end position="38"/>
    </location>
</feature>